<dbReference type="Pfam" id="PF03008">
    <property type="entry name" value="DUF234"/>
    <property type="match status" value="1"/>
</dbReference>
<dbReference type="Pfam" id="PF01637">
    <property type="entry name" value="ATPase_2"/>
    <property type="match status" value="1"/>
</dbReference>
<evidence type="ECO:0000313" key="5">
    <source>
        <dbReference type="Proteomes" id="UP000003861"/>
    </source>
</evidence>
<reference evidence="4 5" key="1">
    <citation type="journal article" date="2011" name="J. Bacteriol.">
        <title>Genome sequence of Halorhabdus tiamatea, the first archaeon isolated from a deep-sea anoxic brine lake.</title>
        <authorList>
            <person name="Antunes A."/>
            <person name="Alam I."/>
            <person name="Bajic V.B."/>
            <person name="Stingl U."/>
        </authorList>
    </citation>
    <scope>NUCLEOTIDE SEQUENCE [LARGE SCALE GENOMIC DNA]</scope>
    <source>
        <strain evidence="4 5">SARL4B</strain>
    </source>
</reference>
<dbReference type="InterPro" id="IPR011579">
    <property type="entry name" value="ATPase_dom"/>
</dbReference>
<dbReference type="InterPro" id="IPR011335">
    <property type="entry name" value="Restrct_endonuc-II-like"/>
</dbReference>
<dbReference type="GeneID" id="23800470"/>
<dbReference type="GO" id="GO:0005524">
    <property type="term" value="F:ATP binding"/>
    <property type="evidence" value="ECO:0007669"/>
    <property type="project" value="InterPro"/>
</dbReference>
<dbReference type="Gene3D" id="3.40.50.300">
    <property type="entry name" value="P-loop containing nucleotide triphosphate hydrolases"/>
    <property type="match status" value="1"/>
</dbReference>
<dbReference type="KEGG" id="hti:HTIA_0969"/>
<dbReference type="STRING" id="1033806.HTIA_0969"/>
<evidence type="ECO:0000313" key="3">
    <source>
        <dbReference type="EMBL" id="CCQ33107.1"/>
    </source>
</evidence>
<feature type="domain" description="DUF234" evidence="2">
    <location>
        <begin position="313"/>
        <end position="399"/>
    </location>
</feature>
<gene>
    <name evidence="4" type="ORF">HLRTI_002966</name>
    <name evidence="3" type="ORF">HTIA_0969</name>
</gene>
<dbReference type="AlphaFoldDB" id="F7PGK6"/>
<dbReference type="PANTHER" id="PTHR34704">
    <property type="entry name" value="ATPASE"/>
    <property type="match status" value="1"/>
</dbReference>
<reference evidence="4 5" key="2">
    <citation type="journal article" date="2013" name="PLoS ONE">
        <title>INDIGO - INtegrated Data Warehouse of MIcrobial GenOmes with Examples from the Red Sea Extremophiles.</title>
        <authorList>
            <person name="Alam I."/>
            <person name="Antunes A."/>
            <person name="Kamau A.A."/>
            <person name="Ba Alawi W."/>
            <person name="Kalkatawi M."/>
            <person name="Stingl U."/>
            <person name="Bajic V.B."/>
        </authorList>
    </citation>
    <scope>NUCLEOTIDE SEQUENCE [LARGE SCALE GENOMIC DNA]</scope>
    <source>
        <strain evidence="4 5">SARL4B</strain>
    </source>
</reference>
<dbReference type="eggNOG" id="arCOG03166">
    <property type="taxonomic scope" value="Archaea"/>
</dbReference>
<dbReference type="Proteomes" id="UP000015381">
    <property type="component" value="Chromosome I"/>
</dbReference>
<dbReference type="EMBL" id="HF571520">
    <property type="protein sequence ID" value="CCQ33107.1"/>
    <property type="molecule type" value="Genomic_DNA"/>
</dbReference>
<dbReference type="PANTHER" id="PTHR34704:SF1">
    <property type="entry name" value="ATPASE"/>
    <property type="match status" value="1"/>
</dbReference>
<dbReference type="SUPFAM" id="SSF52540">
    <property type="entry name" value="P-loop containing nucleoside triphosphate hydrolases"/>
    <property type="match status" value="1"/>
</dbReference>
<evidence type="ECO:0000259" key="1">
    <source>
        <dbReference type="Pfam" id="PF01637"/>
    </source>
</evidence>
<evidence type="ECO:0000313" key="4">
    <source>
        <dbReference type="EMBL" id="ERJ05026.1"/>
    </source>
</evidence>
<dbReference type="SUPFAM" id="SSF52980">
    <property type="entry name" value="Restriction endonuclease-like"/>
    <property type="match status" value="1"/>
</dbReference>
<name>F7PGK6_9EURY</name>
<evidence type="ECO:0000259" key="2">
    <source>
        <dbReference type="Pfam" id="PF03008"/>
    </source>
</evidence>
<organism evidence="4 5">
    <name type="scientific">Halorhabdus tiamatea SARL4B</name>
    <dbReference type="NCBI Taxonomy" id="1033806"/>
    <lineage>
        <taxon>Archaea</taxon>
        <taxon>Methanobacteriati</taxon>
        <taxon>Methanobacteriota</taxon>
        <taxon>Stenosarchaea group</taxon>
        <taxon>Halobacteria</taxon>
        <taxon>Halobacteriales</taxon>
        <taxon>Haloarculaceae</taxon>
        <taxon>Halorhabdus</taxon>
    </lineage>
</organism>
<dbReference type="HOGENOM" id="CLU_041137_3_0_2"/>
<dbReference type="Proteomes" id="UP000003861">
    <property type="component" value="Unassembled WGS sequence"/>
</dbReference>
<feature type="domain" description="ATPase" evidence="1">
    <location>
        <begin position="4"/>
        <end position="203"/>
    </location>
</feature>
<accession>F7PGK6</accession>
<dbReference type="OrthoDB" id="132045at2157"/>
<dbReference type="InterPro" id="IPR004256">
    <property type="entry name" value="DUF234"/>
</dbReference>
<proteinExistence type="predicted"/>
<keyword evidence="6" id="KW-1185">Reference proteome</keyword>
<dbReference type="InterPro" id="IPR027417">
    <property type="entry name" value="P-loop_NTPase"/>
</dbReference>
<dbReference type="PATRIC" id="fig|1033806.12.peg.961"/>
<sequence length="469" mass="52775">MTRFVDRADELARLESLYDSDDFELAVIYGRRRIGKTALVLHSLRDRENAVYHQATQTTPATQLDRFLADAASVDPGIEDVRPEWETLLKHLLQDDAIVVLDEFPYLVETTPSLPSEIQRLVDHELVDSGGTLVLTGSSIGMVHEHVLDGGAPLYGRVSQTPNGRIELAQLSFDAAMRFVPAYGPEEQVFTYGIFGGTPRYLRPLSDDRSVGENVSRTLLDSEGPLHDEPETVLQMELDEVNRFFALLESMARGNRARNEIAQGAGLQSRDTSYYFDRLETLDLIERTHPVTVDPTTTRRTRYRIRDPLFRFWFRFIHGQAGRYELHGENAYADLVEPHLPDFVSGTFERLCRDALPTLFPSYTMTRYPGAWWYDGHEIDVAAPTTGGTLLLGECKFTSQPLGYDVLAQLEEDAERVRWTPPAGGDPDVEYVLFARSGFARSVREAAAERNDLTLVGLDDVIDALRSTA</sequence>
<dbReference type="EMBL" id="AFNT02000046">
    <property type="protein sequence ID" value="ERJ05026.1"/>
    <property type="molecule type" value="Genomic_DNA"/>
</dbReference>
<protein>
    <submittedName>
        <fullName evidence="3">Archaeal ATPase, fused to C-terminal DUF234 domain</fullName>
    </submittedName>
    <submittedName>
        <fullName evidence="4">DEXX-box atpase protein</fullName>
    </submittedName>
</protein>
<dbReference type="RefSeq" id="WP_008524415.1">
    <property type="nucleotide sequence ID" value="NC_021921.1"/>
</dbReference>
<reference evidence="3 6" key="3">
    <citation type="journal article" date="2014" name="Environ. Microbiol.">
        <title>Halorhabdus tiamatea: proteogenomics and glycosidase activity measurements identify the first cultivated euryarchaeon from a deep-sea anoxic brine lake as potential polysaccharide degrader.</title>
        <authorList>
            <person name="Werner J."/>
            <person name="Ferrer M."/>
            <person name="Michel G."/>
            <person name="Mann A.J."/>
            <person name="Huang S."/>
            <person name="Juarez S."/>
            <person name="Ciordia S."/>
            <person name="Albar J.P."/>
            <person name="Alcaide M."/>
            <person name="La Cono V."/>
            <person name="Yakimov M.M."/>
            <person name="Antunes A."/>
            <person name="Taborda M."/>
            <person name="Da Costa M.S."/>
            <person name="Amann R.I."/>
            <person name="Gloeckner F.O."/>
            <person name="Golyshina O.V."/>
            <person name="Golyshin P.N."/>
            <person name="Teeling H."/>
        </authorList>
    </citation>
    <scope>NUCLEOTIDE SEQUENCE [LARGE SCALE GENOMIC DNA]</scope>
    <source>
        <strain evidence="6">SARL4B</strain>
        <strain evidence="3">Type strain: SARL4B</strain>
    </source>
</reference>
<evidence type="ECO:0000313" key="6">
    <source>
        <dbReference type="Proteomes" id="UP000015381"/>
    </source>
</evidence>